<protein>
    <recommendedName>
        <fullName evidence="4">Zinc-finger domain-containing protein</fullName>
    </recommendedName>
</protein>
<reference evidence="2 3" key="1">
    <citation type="submission" date="2019-10" db="EMBL/GenBank/DDBJ databases">
        <authorList>
            <person name="Palmer J.M."/>
        </authorList>
    </citation>
    <scope>NUCLEOTIDE SEQUENCE [LARGE SCALE GENOMIC DNA]</scope>
    <source>
        <strain evidence="2 3">TWF696</strain>
    </source>
</reference>
<dbReference type="AlphaFoldDB" id="A0AAV9UYG6"/>
<dbReference type="EMBL" id="JAVHNQ010000005">
    <property type="protein sequence ID" value="KAK6347301.1"/>
    <property type="molecule type" value="Genomic_DNA"/>
</dbReference>
<proteinExistence type="predicted"/>
<feature type="region of interest" description="Disordered" evidence="1">
    <location>
        <begin position="577"/>
        <end position="600"/>
    </location>
</feature>
<keyword evidence="3" id="KW-1185">Reference proteome</keyword>
<accession>A0AAV9UYG6</accession>
<name>A0AAV9UYG6_9PEZI</name>
<sequence>MAPTPKLNGANGRSTPAQDGSETPTNGTKKITKNEQMRLERLDFMKKLVPEVLIQSVDPNQQGLNSCHQCHGYIKRYDHFLQCTAIISKDNKPRPCGLRYHTDRICLAEKYTKDEIRAYHPGEPEFEQHKWLDPSVAQWACPKCRAICKCLACKPKTSLDDGGESLKLKKIASSPDLLFTSRRGSGPNGNGHDFLPTPYDSGHEAFSDSNLSNGTKRKRADSRKYTMGDFELPTTDRLVDATNGDALKKRRLELHGVGRFSESGPQQRPCKVEPPTFEPIEVEFSDECLDAKIAIRDFTLRFGNDLGVPRSHFKAIDDPVSQWSASTLKSLISCMLIAIQEIPLEKEAAPRPDGKLPVNKGTFTTEEKQAVDKAIDAIKKTSGDSNDFWVHVFELLVELGSFEEGKWTSFEDSEIRIFVLEKLMQIAVTSPVIRENINVDLEAGLKALRRKTWDEIKIESERFETKRSTIQEQKLQAVGNTARLAKLIAELEDARDTKDYNIDRLELQQWYVVRNLRTPLQFPDGEDRSKRRTMDPRCSTSLGTDLLGNSYHLFAPGPERGSEWGSWIMCRKHKKLDHPTGEAQPETNGTGAAATPIPDVDANGDSPMANTSATPKRVAVWYAVKGSDAVTDLADWIQFKAKDHWFDHPPAETPKSQPGRDGDGDFEVVVIQRPDEDAINPAELATEESIKSLNTKLQEIRRFMAIEESEKAARKKANLL</sequence>
<organism evidence="2 3">
    <name type="scientific">Orbilia brochopaga</name>
    <dbReference type="NCBI Taxonomy" id="3140254"/>
    <lineage>
        <taxon>Eukaryota</taxon>
        <taxon>Fungi</taxon>
        <taxon>Dikarya</taxon>
        <taxon>Ascomycota</taxon>
        <taxon>Pezizomycotina</taxon>
        <taxon>Orbiliomycetes</taxon>
        <taxon>Orbiliales</taxon>
        <taxon>Orbiliaceae</taxon>
        <taxon>Orbilia</taxon>
    </lineage>
</organism>
<feature type="compositionally biased region" description="Polar residues" evidence="1">
    <location>
        <begin position="11"/>
        <end position="29"/>
    </location>
</feature>
<evidence type="ECO:0008006" key="4">
    <source>
        <dbReference type="Google" id="ProtNLM"/>
    </source>
</evidence>
<evidence type="ECO:0000256" key="1">
    <source>
        <dbReference type="SAM" id="MobiDB-lite"/>
    </source>
</evidence>
<comment type="caution">
    <text evidence="2">The sequence shown here is derived from an EMBL/GenBank/DDBJ whole genome shotgun (WGS) entry which is preliminary data.</text>
</comment>
<feature type="region of interest" description="Disordered" evidence="1">
    <location>
        <begin position="1"/>
        <end position="33"/>
    </location>
</feature>
<gene>
    <name evidence="2" type="ORF">TWF696_007373</name>
</gene>
<evidence type="ECO:0000313" key="2">
    <source>
        <dbReference type="EMBL" id="KAK6347301.1"/>
    </source>
</evidence>
<dbReference type="Proteomes" id="UP001375240">
    <property type="component" value="Unassembled WGS sequence"/>
</dbReference>
<evidence type="ECO:0000313" key="3">
    <source>
        <dbReference type="Proteomes" id="UP001375240"/>
    </source>
</evidence>
<feature type="region of interest" description="Disordered" evidence="1">
    <location>
        <begin position="180"/>
        <end position="199"/>
    </location>
</feature>